<comment type="subcellular location">
    <subcellularLocation>
        <location evidence="1">Cell membrane</location>
        <topology evidence="1">Single-pass type I membrane protein</topology>
    </subcellularLocation>
</comment>
<dbReference type="InterPro" id="IPR008271">
    <property type="entry name" value="Ser/Thr_kinase_AS"/>
</dbReference>
<keyword evidence="16 24" id="KW-1133">Transmembrane helix</keyword>
<keyword evidence="17 24" id="KW-0472">Membrane</keyword>
<dbReference type="InterPro" id="IPR001611">
    <property type="entry name" value="Leu-rich_rpt"/>
</dbReference>
<evidence type="ECO:0000256" key="19">
    <source>
        <dbReference type="ARBA" id="ARBA00023180"/>
    </source>
</evidence>
<dbReference type="PROSITE" id="PS00107">
    <property type="entry name" value="PROTEIN_KINASE_ATP"/>
    <property type="match status" value="1"/>
</dbReference>
<evidence type="ECO:0000256" key="3">
    <source>
        <dbReference type="ARBA" id="ARBA00009592"/>
    </source>
</evidence>
<name>A0A803LBV6_CHEQI</name>
<dbReference type="SUPFAM" id="SSF56112">
    <property type="entry name" value="Protein kinase-like (PK-like)"/>
    <property type="match status" value="1"/>
</dbReference>
<dbReference type="InterPro" id="IPR050647">
    <property type="entry name" value="Plant_LRR-RLKs"/>
</dbReference>
<evidence type="ECO:0000313" key="27">
    <source>
        <dbReference type="Proteomes" id="UP000596660"/>
    </source>
</evidence>
<dbReference type="FunFam" id="1.10.510.10:FF:000358">
    <property type="entry name" value="Putative leucine-rich repeat receptor-like serine/threonine-protein kinase"/>
    <property type="match status" value="1"/>
</dbReference>
<dbReference type="GO" id="GO:0005886">
    <property type="term" value="C:plasma membrane"/>
    <property type="evidence" value="ECO:0007669"/>
    <property type="project" value="UniProtKB-SubCell"/>
</dbReference>
<evidence type="ECO:0000256" key="14">
    <source>
        <dbReference type="ARBA" id="ARBA00022777"/>
    </source>
</evidence>
<keyword evidence="7" id="KW-0597">Phosphoprotein</keyword>
<evidence type="ECO:0000256" key="24">
    <source>
        <dbReference type="SAM" id="Phobius"/>
    </source>
</evidence>
<comment type="catalytic activity">
    <reaction evidence="21">
        <text>L-seryl-[protein] + ATP = O-phospho-L-seryl-[protein] + ADP + H(+)</text>
        <dbReference type="Rhea" id="RHEA:17989"/>
        <dbReference type="Rhea" id="RHEA-COMP:9863"/>
        <dbReference type="Rhea" id="RHEA-COMP:11604"/>
        <dbReference type="ChEBI" id="CHEBI:15378"/>
        <dbReference type="ChEBI" id="CHEBI:29999"/>
        <dbReference type="ChEBI" id="CHEBI:30616"/>
        <dbReference type="ChEBI" id="CHEBI:83421"/>
        <dbReference type="ChEBI" id="CHEBI:456216"/>
        <dbReference type="EC" id="2.7.11.1"/>
    </reaction>
</comment>
<dbReference type="PANTHER" id="PTHR48056:SF89">
    <property type="entry name" value="OS06G0585982 PROTEIN"/>
    <property type="match status" value="1"/>
</dbReference>
<evidence type="ECO:0000256" key="13">
    <source>
        <dbReference type="ARBA" id="ARBA00022741"/>
    </source>
</evidence>
<accession>A0A803LBV6</accession>
<evidence type="ECO:0000256" key="12">
    <source>
        <dbReference type="ARBA" id="ARBA00022737"/>
    </source>
</evidence>
<dbReference type="InterPro" id="IPR013210">
    <property type="entry name" value="LRR_N_plant-typ"/>
</dbReference>
<keyword evidence="13 23" id="KW-0547">Nucleotide-binding</keyword>
<dbReference type="InterPro" id="IPR003591">
    <property type="entry name" value="Leu-rich_rpt_typical-subtyp"/>
</dbReference>
<reference evidence="26" key="2">
    <citation type="submission" date="2021-03" db="UniProtKB">
        <authorList>
            <consortium name="EnsemblPlants"/>
        </authorList>
    </citation>
    <scope>IDENTIFICATION</scope>
</reference>
<evidence type="ECO:0000256" key="1">
    <source>
        <dbReference type="ARBA" id="ARBA00004251"/>
    </source>
</evidence>
<dbReference type="SMART" id="SM00369">
    <property type="entry name" value="LRR_TYP"/>
    <property type="match status" value="8"/>
</dbReference>
<keyword evidence="6" id="KW-0723">Serine/threonine-protein kinase</keyword>
<keyword evidence="14" id="KW-0418">Kinase</keyword>
<dbReference type="InterPro" id="IPR000225">
    <property type="entry name" value="Armadillo"/>
</dbReference>
<dbReference type="Gene3D" id="3.80.10.10">
    <property type="entry name" value="Ribonuclease Inhibitor"/>
    <property type="match status" value="4"/>
</dbReference>
<dbReference type="GO" id="GO:0004674">
    <property type="term" value="F:protein serine/threonine kinase activity"/>
    <property type="evidence" value="ECO:0007669"/>
    <property type="project" value="UniProtKB-KW"/>
</dbReference>
<dbReference type="FunFam" id="3.80.10.10:FF:000383">
    <property type="entry name" value="Leucine-rich repeat receptor protein kinase EMS1"/>
    <property type="match status" value="1"/>
</dbReference>
<keyword evidence="18" id="KW-0675">Receptor</keyword>
<dbReference type="SMART" id="SM00220">
    <property type="entry name" value="S_TKc"/>
    <property type="match status" value="1"/>
</dbReference>
<keyword evidence="19" id="KW-0325">Glycoprotein</keyword>
<evidence type="ECO:0000256" key="18">
    <source>
        <dbReference type="ARBA" id="ARBA00023170"/>
    </source>
</evidence>
<evidence type="ECO:0000256" key="16">
    <source>
        <dbReference type="ARBA" id="ARBA00022989"/>
    </source>
</evidence>
<evidence type="ECO:0000256" key="4">
    <source>
        <dbReference type="ARBA" id="ARBA00012513"/>
    </source>
</evidence>
<dbReference type="Gene3D" id="1.10.510.10">
    <property type="entry name" value="Transferase(Phosphotransferase) domain 1"/>
    <property type="match status" value="1"/>
</dbReference>
<dbReference type="PRINTS" id="PR00019">
    <property type="entry name" value="LEURICHRPT"/>
</dbReference>
<dbReference type="Gramene" id="AUR62009345-RA">
    <property type="protein sequence ID" value="AUR62009345-RA:cds"/>
    <property type="gene ID" value="AUR62009345"/>
</dbReference>
<proteinExistence type="inferred from homology"/>
<comment type="similarity">
    <text evidence="3">Belongs to the RLP family.</text>
</comment>
<dbReference type="InterPro" id="IPR017441">
    <property type="entry name" value="Protein_kinase_ATP_BS"/>
</dbReference>
<sequence length="1074" mass="118941">MQQLTTVYTLDSTNYGGNETDYTALLAIKSKLIDHSVDGVLSSWNHSHHHCFWDGVTCEHRHNTVISLSLTGNFLGGTISPFIGNLSNLKMIAFGNTGLHGHIPPEVGRLLKLQSLDLSNNQLQGELPMGLGASSNLKYLWVYSNKLSGSLFQVIQNLTRLVVFQGQDNGFTGTIPTSILRVSNLICLNISSNQVSGIIPPSISNLSSLELLDLSKNQLHGEFPVELGALSNLIRLLVSSNKISSMIPSSISNLSSLEYLDLSKNQLHGKLPMELGALPRLIFLNVFCNSFTGLIPPSIFNLSSLEVIYLAFNQLHGRLPLTASLPHLKSLLLFNNHLSGPLPMYLSNLTRLENIEFGRNNLKGNMSNFDFGHLHSLKKLILHANSFEGDISFITTLVSCRKLYHLSLGHNYFTGLLPRLVVNLFTTLTWLDISQNLISGEFPKDISNLINLRIIYMDSIGLTRTIPQDLGKLQKLEQLYLNNNKLTGEIPISIANLPYLSILSLSYNNLEGSIPPSLGNCKNLLSLYLSNNNFNGPLPKNLFAGSAKFVKLHLSYNKLEGPMPVEISKQVSIVELGLSGNKLIGLIPDVFNYLPELVILYMGDNMFSGSIPPTFTFLKSLSVVDLSKNNLSGTIPQCFSTFPIMYLNLSYNDFEGSVPTKGVFANASAISLDGNSRLCGGIWELHLTRCVEKNGKKRRMSHALKLTFMITSACVGVLVMATCIWLYLKRRSKKGKSSSLGALQKESFLKVSYDMLLKATDGFSSTNLLGSGTFGSVFKGMLDGKAVAIKVLNLQQRGGSKSFMTECEALRNIRHRNLVGILTACSSMDFQRNDFKALVYELMPNGSVERWLHENGNLSLLQRLDIAIDVAHAINYLHCECGSQIVHCDLKPSNILLDNDMVARVADFGLAKVLHPPVHPNQSSSIGIKGTVGYVAPEYGLGNEASFEADLYSYGILLLELMTRKRPIDHMFNEDFNLHMYAKAALPDQVLQIVDSTLLEDKSDELDETRPRTQVMLQKREECMVFVINIGVACSSQLPNDRMKIREVISELQHARNILCKPKCRRNLQRGTLI</sequence>
<dbReference type="InterPro" id="IPR032675">
    <property type="entry name" value="LRR_dom_sf"/>
</dbReference>
<dbReference type="InterPro" id="IPR000719">
    <property type="entry name" value="Prot_kinase_dom"/>
</dbReference>
<evidence type="ECO:0000313" key="26">
    <source>
        <dbReference type="EnsemblPlants" id="AUR62009345-RA:cds"/>
    </source>
</evidence>
<keyword evidence="9" id="KW-0808">Transferase</keyword>
<comment type="catalytic activity">
    <reaction evidence="20">
        <text>L-threonyl-[protein] + ATP = O-phospho-L-threonyl-[protein] + ADP + H(+)</text>
        <dbReference type="Rhea" id="RHEA:46608"/>
        <dbReference type="Rhea" id="RHEA-COMP:11060"/>
        <dbReference type="Rhea" id="RHEA-COMP:11605"/>
        <dbReference type="ChEBI" id="CHEBI:15378"/>
        <dbReference type="ChEBI" id="CHEBI:30013"/>
        <dbReference type="ChEBI" id="CHEBI:30616"/>
        <dbReference type="ChEBI" id="CHEBI:61977"/>
        <dbReference type="ChEBI" id="CHEBI:456216"/>
        <dbReference type="EC" id="2.7.11.1"/>
    </reaction>
</comment>
<evidence type="ECO:0000256" key="2">
    <source>
        <dbReference type="ARBA" id="ARBA00008684"/>
    </source>
</evidence>
<evidence type="ECO:0000256" key="17">
    <source>
        <dbReference type="ARBA" id="ARBA00023136"/>
    </source>
</evidence>
<evidence type="ECO:0000256" key="10">
    <source>
        <dbReference type="ARBA" id="ARBA00022692"/>
    </source>
</evidence>
<dbReference type="PANTHER" id="PTHR48056">
    <property type="entry name" value="LRR RECEPTOR-LIKE SERINE/THREONINE-PROTEIN KINASE-RELATED"/>
    <property type="match status" value="1"/>
</dbReference>
<evidence type="ECO:0000256" key="5">
    <source>
        <dbReference type="ARBA" id="ARBA00022475"/>
    </source>
</evidence>
<dbReference type="SMART" id="SM00365">
    <property type="entry name" value="LRR_SD22"/>
    <property type="match status" value="8"/>
</dbReference>
<keyword evidence="11" id="KW-0732">Signal</keyword>
<evidence type="ECO:0000256" key="11">
    <source>
        <dbReference type="ARBA" id="ARBA00022729"/>
    </source>
</evidence>
<keyword evidence="5" id="KW-1003">Cell membrane</keyword>
<evidence type="ECO:0000256" key="8">
    <source>
        <dbReference type="ARBA" id="ARBA00022614"/>
    </source>
</evidence>
<dbReference type="PROSITE" id="PS50011">
    <property type="entry name" value="PROTEIN_KINASE_DOM"/>
    <property type="match status" value="1"/>
</dbReference>
<dbReference type="EC" id="2.7.11.1" evidence="4"/>
<comment type="similarity">
    <text evidence="2">Belongs to the protein kinase superfamily. Ser/Thr protein kinase family.</text>
</comment>
<dbReference type="AlphaFoldDB" id="A0A803LBV6"/>
<evidence type="ECO:0000256" key="20">
    <source>
        <dbReference type="ARBA" id="ARBA00047899"/>
    </source>
</evidence>
<dbReference type="OMA" id="NYLHCEC"/>
<evidence type="ECO:0000256" key="23">
    <source>
        <dbReference type="PROSITE-ProRule" id="PRU10141"/>
    </source>
</evidence>
<dbReference type="GO" id="GO:0033612">
    <property type="term" value="F:receptor serine/threonine kinase binding"/>
    <property type="evidence" value="ECO:0007669"/>
    <property type="project" value="TreeGrafter"/>
</dbReference>
<keyword evidence="12" id="KW-0677">Repeat</keyword>
<dbReference type="Gene3D" id="3.30.200.20">
    <property type="entry name" value="Phosphorylase Kinase, domain 1"/>
    <property type="match status" value="1"/>
</dbReference>
<evidence type="ECO:0000256" key="21">
    <source>
        <dbReference type="ARBA" id="ARBA00048679"/>
    </source>
</evidence>
<feature type="repeat" description="ARM" evidence="22">
    <location>
        <begin position="228"/>
        <end position="257"/>
    </location>
</feature>
<dbReference type="FunFam" id="3.30.200.20:FF:000432">
    <property type="entry name" value="LRR receptor-like serine/threonine-protein kinase EFR"/>
    <property type="match status" value="1"/>
</dbReference>
<evidence type="ECO:0000259" key="25">
    <source>
        <dbReference type="PROSITE" id="PS50011"/>
    </source>
</evidence>
<dbReference type="SUPFAM" id="SSF52058">
    <property type="entry name" value="L domain-like"/>
    <property type="match status" value="3"/>
</dbReference>
<evidence type="ECO:0000256" key="7">
    <source>
        <dbReference type="ARBA" id="ARBA00022553"/>
    </source>
</evidence>
<dbReference type="PROSITE" id="PS50176">
    <property type="entry name" value="ARM_REPEAT"/>
    <property type="match status" value="1"/>
</dbReference>
<dbReference type="EnsemblPlants" id="AUR62009345-RA">
    <property type="protein sequence ID" value="AUR62009345-RA:cds"/>
    <property type="gene ID" value="AUR62009345"/>
</dbReference>
<reference evidence="26" key="1">
    <citation type="journal article" date="2017" name="Nature">
        <title>The genome of Chenopodium quinoa.</title>
        <authorList>
            <person name="Jarvis D.E."/>
            <person name="Ho Y.S."/>
            <person name="Lightfoot D.J."/>
            <person name="Schmoeckel S.M."/>
            <person name="Li B."/>
            <person name="Borm T.J.A."/>
            <person name="Ohyanagi H."/>
            <person name="Mineta K."/>
            <person name="Michell C.T."/>
            <person name="Saber N."/>
            <person name="Kharbatia N.M."/>
            <person name="Rupper R.R."/>
            <person name="Sharp A.R."/>
            <person name="Dally N."/>
            <person name="Boughton B.A."/>
            <person name="Woo Y.H."/>
            <person name="Gao G."/>
            <person name="Schijlen E.G.W.M."/>
            <person name="Guo X."/>
            <person name="Momin A.A."/>
            <person name="Negrao S."/>
            <person name="Al-Babili S."/>
            <person name="Gehring C."/>
            <person name="Roessner U."/>
            <person name="Jung C."/>
            <person name="Murphy K."/>
            <person name="Arold S.T."/>
            <person name="Gojobori T."/>
            <person name="van der Linden C.G."/>
            <person name="van Loo E.N."/>
            <person name="Jellen E.N."/>
            <person name="Maughan P.J."/>
            <person name="Tester M."/>
        </authorList>
    </citation>
    <scope>NUCLEOTIDE SEQUENCE [LARGE SCALE GENOMIC DNA]</scope>
    <source>
        <strain evidence="26">cv. PI 614886</strain>
    </source>
</reference>
<organism evidence="26 27">
    <name type="scientific">Chenopodium quinoa</name>
    <name type="common">Quinoa</name>
    <dbReference type="NCBI Taxonomy" id="63459"/>
    <lineage>
        <taxon>Eukaryota</taxon>
        <taxon>Viridiplantae</taxon>
        <taxon>Streptophyta</taxon>
        <taxon>Embryophyta</taxon>
        <taxon>Tracheophyta</taxon>
        <taxon>Spermatophyta</taxon>
        <taxon>Magnoliopsida</taxon>
        <taxon>eudicotyledons</taxon>
        <taxon>Gunneridae</taxon>
        <taxon>Pentapetalae</taxon>
        <taxon>Caryophyllales</taxon>
        <taxon>Chenopodiaceae</taxon>
        <taxon>Chenopodioideae</taxon>
        <taxon>Atripliceae</taxon>
        <taxon>Chenopodium</taxon>
    </lineage>
</organism>
<feature type="domain" description="Protein kinase" evidence="25">
    <location>
        <begin position="763"/>
        <end position="1027"/>
    </location>
</feature>
<protein>
    <recommendedName>
        <fullName evidence="4">non-specific serine/threonine protein kinase</fullName>
        <ecNumber evidence="4">2.7.11.1</ecNumber>
    </recommendedName>
</protein>
<keyword evidence="27" id="KW-1185">Reference proteome</keyword>
<evidence type="ECO:0000256" key="9">
    <source>
        <dbReference type="ARBA" id="ARBA00022679"/>
    </source>
</evidence>
<dbReference type="FunFam" id="3.80.10.10:FF:000288">
    <property type="entry name" value="LRR receptor-like serine/threonine-protein kinase EFR"/>
    <property type="match status" value="1"/>
</dbReference>
<dbReference type="InterPro" id="IPR011009">
    <property type="entry name" value="Kinase-like_dom_sf"/>
</dbReference>
<feature type="transmembrane region" description="Helical" evidence="24">
    <location>
        <begin position="706"/>
        <end position="728"/>
    </location>
</feature>
<keyword evidence="10 24" id="KW-0812">Transmembrane</keyword>
<feature type="binding site" evidence="23">
    <location>
        <position position="790"/>
    </location>
    <ligand>
        <name>ATP</name>
        <dbReference type="ChEBI" id="CHEBI:30616"/>
    </ligand>
</feature>
<dbReference type="Pfam" id="PF00069">
    <property type="entry name" value="Pkinase"/>
    <property type="match status" value="1"/>
</dbReference>
<dbReference type="Proteomes" id="UP000596660">
    <property type="component" value="Unplaced"/>
</dbReference>
<dbReference type="PROSITE" id="PS00108">
    <property type="entry name" value="PROTEIN_KINASE_ST"/>
    <property type="match status" value="1"/>
</dbReference>
<evidence type="ECO:0000256" key="15">
    <source>
        <dbReference type="ARBA" id="ARBA00022840"/>
    </source>
</evidence>
<dbReference type="Pfam" id="PF00560">
    <property type="entry name" value="LRR_1"/>
    <property type="match status" value="11"/>
</dbReference>
<evidence type="ECO:0000256" key="6">
    <source>
        <dbReference type="ARBA" id="ARBA00022527"/>
    </source>
</evidence>
<keyword evidence="15 23" id="KW-0067">ATP-binding</keyword>
<dbReference type="Pfam" id="PF08263">
    <property type="entry name" value="LRRNT_2"/>
    <property type="match status" value="1"/>
</dbReference>
<keyword evidence="8" id="KW-0433">Leucine-rich repeat</keyword>
<dbReference type="FunFam" id="3.80.10.10:FF:000275">
    <property type="entry name" value="Leucine-rich repeat receptor-like protein kinase"/>
    <property type="match status" value="1"/>
</dbReference>
<evidence type="ECO:0000256" key="22">
    <source>
        <dbReference type="PROSITE-ProRule" id="PRU00259"/>
    </source>
</evidence>
<dbReference type="GO" id="GO:0005524">
    <property type="term" value="F:ATP binding"/>
    <property type="evidence" value="ECO:0007669"/>
    <property type="project" value="UniProtKB-UniRule"/>
</dbReference>